<feature type="region of interest" description="Disordered" evidence="1">
    <location>
        <begin position="1"/>
        <end position="38"/>
    </location>
</feature>
<evidence type="ECO:0000313" key="2">
    <source>
        <dbReference type="EMBL" id="CAB1428027.1"/>
    </source>
</evidence>
<keyword evidence="3" id="KW-1185">Reference proteome</keyword>
<proteinExistence type="predicted"/>
<feature type="compositionally biased region" description="Polar residues" evidence="1">
    <location>
        <begin position="7"/>
        <end position="27"/>
    </location>
</feature>
<name>A0A9N7YIG3_PLEPL</name>
<feature type="region of interest" description="Disordered" evidence="1">
    <location>
        <begin position="52"/>
        <end position="72"/>
    </location>
</feature>
<gene>
    <name evidence="2" type="ORF">PLEPLA_LOCUS15981</name>
</gene>
<sequence>MLHRTDQQTAPESSPSCSGSFNTSWEQQSDHEEHSNILVKSKGLHNIYTVYGAPRARGSSPPKRCNSSLLPKTNGPCQACGNKYQPSADLMTAREVGETYPVSERAPAQNRKVSLARGKGESGSGGRT</sequence>
<comment type="caution">
    <text evidence="2">The sequence shown here is derived from an EMBL/GenBank/DDBJ whole genome shotgun (WGS) entry which is preliminary data.</text>
</comment>
<reference evidence="2" key="1">
    <citation type="submission" date="2020-03" db="EMBL/GenBank/DDBJ databases">
        <authorList>
            <person name="Weist P."/>
        </authorList>
    </citation>
    <scope>NUCLEOTIDE SEQUENCE</scope>
</reference>
<evidence type="ECO:0000256" key="1">
    <source>
        <dbReference type="SAM" id="MobiDB-lite"/>
    </source>
</evidence>
<accession>A0A9N7YIG3</accession>
<dbReference type="Proteomes" id="UP001153269">
    <property type="component" value="Unassembled WGS sequence"/>
</dbReference>
<dbReference type="AlphaFoldDB" id="A0A9N7YIG3"/>
<feature type="region of interest" description="Disordered" evidence="1">
    <location>
        <begin position="103"/>
        <end position="128"/>
    </location>
</feature>
<dbReference type="EMBL" id="CADEAL010001013">
    <property type="protein sequence ID" value="CAB1428027.1"/>
    <property type="molecule type" value="Genomic_DNA"/>
</dbReference>
<evidence type="ECO:0000313" key="3">
    <source>
        <dbReference type="Proteomes" id="UP001153269"/>
    </source>
</evidence>
<organism evidence="2 3">
    <name type="scientific">Pleuronectes platessa</name>
    <name type="common">European plaice</name>
    <dbReference type="NCBI Taxonomy" id="8262"/>
    <lineage>
        <taxon>Eukaryota</taxon>
        <taxon>Metazoa</taxon>
        <taxon>Chordata</taxon>
        <taxon>Craniata</taxon>
        <taxon>Vertebrata</taxon>
        <taxon>Euteleostomi</taxon>
        <taxon>Actinopterygii</taxon>
        <taxon>Neopterygii</taxon>
        <taxon>Teleostei</taxon>
        <taxon>Neoteleostei</taxon>
        <taxon>Acanthomorphata</taxon>
        <taxon>Carangaria</taxon>
        <taxon>Pleuronectiformes</taxon>
        <taxon>Pleuronectoidei</taxon>
        <taxon>Pleuronectidae</taxon>
        <taxon>Pleuronectes</taxon>
    </lineage>
</organism>
<protein>
    <submittedName>
        <fullName evidence="2">Uncharacterized protein</fullName>
    </submittedName>
</protein>